<name>A0A383EPB3_9ZZZZ</name>
<reference evidence="1" key="1">
    <citation type="submission" date="2018-05" db="EMBL/GenBank/DDBJ databases">
        <authorList>
            <person name="Lanie J.A."/>
            <person name="Ng W.-L."/>
            <person name="Kazmierczak K.M."/>
            <person name="Andrzejewski T.M."/>
            <person name="Davidsen T.M."/>
            <person name="Wayne K.J."/>
            <person name="Tettelin H."/>
            <person name="Glass J.I."/>
            <person name="Rusch D."/>
            <person name="Podicherti R."/>
            <person name="Tsui H.-C.T."/>
            <person name="Winkler M.E."/>
        </authorList>
    </citation>
    <scope>NUCLEOTIDE SEQUENCE</scope>
</reference>
<dbReference type="AlphaFoldDB" id="A0A383EPB3"/>
<accession>A0A383EPB3</accession>
<organism evidence="1">
    <name type="scientific">marine metagenome</name>
    <dbReference type="NCBI Taxonomy" id="408172"/>
    <lineage>
        <taxon>unclassified sequences</taxon>
        <taxon>metagenomes</taxon>
        <taxon>ecological metagenomes</taxon>
    </lineage>
</organism>
<sequence>MTNIDFILQTKLSLSTGIFFNKLIAS</sequence>
<dbReference type="EMBL" id="UINC01227714">
    <property type="protein sequence ID" value="SVE58716.1"/>
    <property type="molecule type" value="Genomic_DNA"/>
</dbReference>
<proteinExistence type="predicted"/>
<protein>
    <submittedName>
        <fullName evidence="1">Uncharacterized protein</fullName>
    </submittedName>
</protein>
<evidence type="ECO:0000313" key="1">
    <source>
        <dbReference type="EMBL" id="SVE58716.1"/>
    </source>
</evidence>
<gene>
    <name evidence="1" type="ORF">METZ01_LOCUS511570</name>
</gene>